<name>A0A151ILF3_9HYME</name>
<accession>A0A151ILF3</accession>
<dbReference type="Proteomes" id="UP000078542">
    <property type="component" value="Unassembled WGS sequence"/>
</dbReference>
<evidence type="ECO:0000313" key="3">
    <source>
        <dbReference type="Proteomes" id="UP000078542"/>
    </source>
</evidence>
<feature type="region of interest" description="Disordered" evidence="1">
    <location>
        <begin position="123"/>
        <end position="148"/>
    </location>
</feature>
<dbReference type="AlphaFoldDB" id="A0A151ILF3"/>
<feature type="compositionally biased region" description="Basic and acidic residues" evidence="1">
    <location>
        <begin position="61"/>
        <end position="83"/>
    </location>
</feature>
<gene>
    <name evidence="2" type="ORF">ALC62_03503</name>
</gene>
<proteinExistence type="predicted"/>
<dbReference type="EMBL" id="KQ977120">
    <property type="protein sequence ID" value="KYN05585.1"/>
    <property type="molecule type" value="Genomic_DNA"/>
</dbReference>
<protein>
    <submittedName>
        <fullName evidence="2">Uncharacterized protein</fullName>
    </submittedName>
</protein>
<organism evidence="2 3">
    <name type="scientific">Cyphomyrmex costatus</name>
    <dbReference type="NCBI Taxonomy" id="456900"/>
    <lineage>
        <taxon>Eukaryota</taxon>
        <taxon>Metazoa</taxon>
        <taxon>Ecdysozoa</taxon>
        <taxon>Arthropoda</taxon>
        <taxon>Hexapoda</taxon>
        <taxon>Insecta</taxon>
        <taxon>Pterygota</taxon>
        <taxon>Neoptera</taxon>
        <taxon>Endopterygota</taxon>
        <taxon>Hymenoptera</taxon>
        <taxon>Apocrita</taxon>
        <taxon>Aculeata</taxon>
        <taxon>Formicoidea</taxon>
        <taxon>Formicidae</taxon>
        <taxon>Myrmicinae</taxon>
        <taxon>Cyphomyrmex</taxon>
    </lineage>
</organism>
<evidence type="ECO:0000256" key="1">
    <source>
        <dbReference type="SAM" id="MobiDB-lite"/>
    </source>
</evidence>
<reference evidence="2 3" key="1">
    <citation type="submission" date="2016-03" db="EMBL/GenBank/DDBJ databases">
        <title>Cyphomyrmex costatus WGS genome.</title>
        <authorList>
            <person name="Nygaard S."/>
            <person name="Hu H."/>
            <person name="Boomsma J."/>
            <person name="Zhang G."/>
        </authorList>
    </citation>
    <scope>NUCLEOTIDE SEQUENCE [LARGE SCALE GENOMIC DNA]</scope>
    <source>
        <strain evidence="2">MS0001</strain>
        <tissue evidence="2">Whole body</tissue>
    </source>
</reference>
<keyword evidence="3" id="KW-1185">Reference proteome</keyword>
<feature type="compositionally biased region" description="Polar residues" evidence="1">
    <location>
        <begin position="34"/>
        <end position="46"/>
    </location>
</feature>
<evidence type="ECO:0000313" key="2">
    <source>
        <dbReference type="EMBL" id="KYN05585.1"/>
    </source>
</evidence>
<feature type="compositionally biased region" description="Polar residues" evidence="1">
    <location>
        <begin position="128"/>
        <end position="146"/>
    </location>
</feature>
<feature type="region of interest" description="Disordered" evidence="1">
    <location>
        <begin position="34"/>
        <end position="95"/>
    </location>
</feature>
<sequence length="168" mass="18300">MMRLQLSALICTMKEMNRGLNNFTRDDATVKLMETTTGRLSPSVGSPSGGKTRRLNSLGEPRAREEAATPEGRERARESEERTSASAESGGRDWRPCNDLTAMVTFLISARFNYTVDEEVLAHPPAPSRSSGASISLSTRFGSPSLLSPDEAHLLALSSRRSRPGQSF</sequence>